<evidence type="ECO:0000313" key="3">
    <source>
        <dbReference type="Proteomes" id="UP000014023"/>
    </source>
</evidence>
<dbReference type="Proteomes" id="UP000014023">
    <property type="component" value="Unassembled WGS sequence"/>
</dbReference>
<feature type="compositionally biased region" description="Basic and acidic residues" evidence="1">
    <location>
        <begin position="147"/>
        <end position="168"/>
    </location>
</feature>
<name>A0A9W5Q2Y9_BACCE</name>
<reference evidence="2 3" key="1">
    <citation type="submission" date="2012-12" db="EMBL/GenBank/DDBJ databases">
        <title>The Genome Sequence of Bacillus cereus VD196.</title>
        <authorList>
            <consortium name="The Broad Institute Genome Sequencing Platform"/>
            <consortium name="The Broad Institute Genome Sequencing Center for Infectious Disease"/>
            <person name="Feldgarden M."/>
            <person name="Van der Auwera G.A."/>
            <person name="Mahillon J."/>
            <person name="Duprez V."/>
            <person name="Timmery S."/>
            <person name="Mattelet C."/>
            <person name="Dierick K."/>
            <person name="Sun M."/>
            <person name="Yu Z."/>
            <person name="Zhu L."/>
            <person name="Hu X."/>
            <person name="Shank E.B."/>
            <person name="Swiecicka I."/>
            <person name="Hansen B.M."/>
            <person name="Andrup L."/>
            <person name="Walker B."/>
            <person name="Young S.K."/>
            <person name="Zeng Q."/>
            <person name="Gargeya S."/>
            <person name="Fitzgerald M."/>
            <person name="Haas B."/>
            <person name="Abouelleil A."/>
            <person name="Alvarado L."/>
            <person name="Arachchi H.M."/>
            <person name="Berlin A.M."/>
            <person name="Chapman S.B."/>
            <person name="Dewar J."/>
            <person name="Goldberg J."/>
            <person name="Griggs A."/>
            <person name="Gujja S."/>
            <person name="Hansen M."/>
            <person name="Howarth C."/>
            <person name="Imamovic A."/>
            <person name="Larimer J."/>
            <person name="McCowan C."/>
            <person name="Murphy C."/>
            <person name="Neiman D."/>
            <person name="Pearson M."/>
            <person name="Priest M."/>
            <person name="Roberts A."/>
            <person name="Saif S."/>
            <person name="Shea T."/>
            <person name="Sisk P."/>
            <person name="Sykes S."/>
            <person name="Wortman J."/>
            <person name="Nusbaum C."/>
            <person name="Birren B."/>
        </authorList>
    </citation>
    <scope>NUCLEOTIDE SEQUENCE [LARGE SCALE GENOMIC DNA]</scope>
    <source>
        <strain evidence="2 3">VD196</strain>
    </source>
</reference>
<evidence type="ECO:0000313" key="2">
    <source>
        <dbReference type="EMBL" id="EOO65760.1"/>
    </source>
</evidence>
<proteinExistence type="predicted"/>
<feature type="compositionally biased region" description="Basic and acidic residues" evidence="1">
    <location>
        <begin position="186"/>
        <end position="203"/>
    </location>
</feature>
<organism evidence="2 3">
    <name type="scientific">Bacillus cereus VD196</name>
    <dbReference type="NCBI Taxonomy" id="1053243"/>
    <lineage>
        <taxon>Bacteria</taxon>
        <taxon>Bacillati</taxon>
        <taxon>Bacillota</taxon>
        <taxon>Bacilli</taxon>
        <taxon>Bacillales</taxon>
        <taxon>Bacillaceae</taxon>
        <taxon>Bacillus</taxon>
        <taxon>Bacillus cereus group</taxon>
    </lineage>
</organism>
<sequence>MNKKTTKQNIQIPVSGTLAKGNITTNYVIYPIQLNYYTQLGLILPADVLTYLNLIQYTNVEYGYAFPKISDLAKVTGMNGETVSNSVKRLERAGLIIKEKNYEYGNKNIYYVFTPYEKEDLGEMFPDLKAKNDQRIAAIDKKEKKDKGRLEGYQQKLEKAEKQREALKAKSKVNSTPEPPVQDNGRQLEEEAERSMREKLAKL</sequence>
<dbReference type="InterPro" id="IPR036390">
    <property type="entry name" value="WH_DNA-bd_sf"/>
</dbReference>
<protein>
    <recommendedName>
        <fullName evidence="4">Helix-turn-helix domain-containing protein</fullName>
    </recommendedName>
</protein>
<dbReference type="InterPro" id="IPR036388">
    <property type="entry name" value="WH-like_DNA-bd_sf"/>
</dbReference>
<feature type="region of interest" description="Disordered" evidence="1">
    <location>
        <begin position="147"/>
        <end position="203"/>
    </location>
</feature>
<comment type="caution">
    <text evidence="2">The sequence shown here is derived from an EMBL/GenBank/DDBJ whole genome shotgun (WGS) entry which is preliminary data.</text>
</comment>
<gene>
    <name evidence="2" type="ORF">IKE_03344</name>
</gene>
<evidence type="ECO:0000256" key="1">
    <source>
        <dbReference type="SAM" id="MobiDB-lite"/>
    </source>
</evidence>
<dbReference type="RefSeq" id="WP_016125383.1">
    <property type="nucleotide sequence ID" value="NZ_KB976265.1"/>
</dbReference>
<dbReference type="SUPFAM" id="SSF46785">
    <property type="entry name" value="Winged helix' DNA-binding domain"/>
    <property type="match status" value="1"/>
</dbReference>
<dbReference type="Pfam" id="PF13730">
    <property type="entry name" value="HTH_36"/>
    <property type="match status" value="1"/>
</dbReference>
<dbReference type="AlphaFoldDB" id="A0A9W5Q2Y9"/>
<evidence type="ECO:0008006" key="4">
    <source>
        <dbReference type="Google" id="ProtNLM"/>
    </source>
</evidence>
<dbReference type="Gene3D" id="1.10.10.10">
    <property type="entry name" value="Winged helix-like DNA-binding domain superfamily/Winged helix DNA-binding domain"/>
    <property type="match status" value="1"/>
</dbReference>
<dbReference type="EMBL" id="AHFL01000022">
    <property type="protein sequence ID" value="EOO65760.1"/>
    <property type="molecule type" value="Genomic_DNA"/>
</dbReference>
<accession>A0A9W5Q2Y9</accession>